<name>A0A0F9RR56_9ZZZZ</name>
<sequence>MFTATDAQEKVRLARKAAVAAEKTEERAEKRRAKELYKQAEERLDETLAKALEAVEEAAGKPLSSVRFEVGHRQGSPCPRTEKLTELVMEKLSDLEYRVTNISSDSKEQTDTVHYQTQVWRYKISIEW</sequence>
<gene>
    <name evidence="2" type="ORF">LCGC14_0941870</name>
</gene>
<keyword evidence="1" id="KW-0175">Coiled coil</keyword>
<feature type="coiled-coil region" evidence="1">
    <location>
        <begin position="23"/>
        <end position="57"/>
    </location>
</feature>
<reference evidence="2" key="1">
    <citation type="journal article" date="2015" name="Nature">
        <title>Complex archaea that bridge the gap between prokaryotes and eukaryotes.</title>
        <authorList>
            <person name="Spang A."/>
            <person name="Saw J.H."/>
            <person name="Jorgensen S.L."/>
            <person name="Zaremba-Niedzwiedzka K."/>
            <person name="Martijn J."/>
            <person name="Lind A.E."/>
            <person name="van Eijk R."/>
            <person name="Schleper C."/>
            <person name="Guy L."/>
            <person name="Ettema T.J."/>
        </authorList>
    </citation>
    <scope>NUCLEOTIDE SEQUENCE</scope>
</reference>
<accession>A0A0F9RR56</accession>
<dbReference type="EMBL" id="LAZR01003300">
    <property type="protein sequence ID" value="KKN19803.1"/>
    <property type="molecule type" value="Genomic_DNA"/>
</dbReference>
<protein>
    <submittedName>
        <fullName evidence="2">Uncharacterized protein</fullName>
    </submittedName>
</protein>
<proteinExistence type="predicted"/>
<dbReference type="AlphaFoldDB" id="A0A0F9RR56"/>
<organism evidence="2">
    <name type="scientific">marine sediment metagenome</name>
    <dbReference type="NCBI Taxonomy" id="412755"/>
    <lineage>
        <taxon>unclassified sequences</taxon>
        <taxon>metagenomes</taxon>
        <taxon>ecological metagenomes</taxon>
    </lineage>
</organism>
<evidence type="ECO:0000313" key="2">
    <source>
        <dbReference type="EMBL" id="KKN19803.1"/>
    </source>
</evidence>
<evidence type="ECO:0000256" key="1">
    <source>
        <dbReference type="SAM" id="Coils"/>
    </source>
</evidence>
<comment type="caution">
    <text evidence="2">The sequence shown here is derived from an EMBL/GenBank/DDBJ whole genome shotgun (WGS) entry which is preliminary data.</text>
</comment>